<keyword evidence="5" id="KW-0732">Signal</keyword>
<evidence type="ECO:0000256" key="3">
    <source>
        <dbReference type="ARBA" id="ARBA00022801"/>
    </source>
</evidence>
<evidence type="ECO:0000313" key="8">
    <source>
        <dbReference type="Proteomes" id="UP000813444"/>
    </source>
</evidence>
<evidence type="ECO:0000259" key="6">
    <source>
        <dbReference type="Pfam" id="PF06441"/>
    </source>
</evidence>
<evidence type="ECO:0000256" key="4">
    <source>
        <dbReference type="PIRSR" id="PIRSR001112-1"/>
    </source>
</evidence>
<comment type="caution">
    <text evidence="7">The sequence shown here is derived from an EMBL/GenBank/DDBJ whole genome shotgun (WGS) entry which is preliminary data.</text>
</comment>
<feature type="active site" description="Nucleophile" evidence="4">
    <location>
        <position position="203"/>
    </location>
</feature>
<dbReference type="GO" id="GO:0097176">
    <property type="term" value="P:epoxide metabolic process"/>
    <property type="evidence" value="ECO:0007669"/>
    <property type="project" value="TreeGrafter"/>
</dbReference>
<dbReference type="GO" id="GO:0004301">
    <property type="term" value="F:epoxide hydrolase activity"/>
    <property type="evidence" value="ECO:0007669"/>
    <property type="project" value="TreeGrafter"/>
</dbReference>
<feature type="active site" description="Proton acceptor" evidence="4">
    <location>
        <position position="391"/>
    </location>
</feature>
<dbReference type="SUPFAM" id="SSF53474">
    <property type="entry name" value="alpha/beta-Hydrolases"/>
    <property type="match status" value="1"/>
</dbReference>
<dbReference type="PANTHER" id="PTHR21661">
    <property type="entry name" value="EPOXIDE HYDROLASE 1-RELATED"/>
    <property type="match status" value="1"/>
</dbReference>
<feature type="chain" id="PRO_5035481157" evidence="5">
    <location>
        <begin position="20"/>
        <end position="413"/>
    </location>
</feature>
<dbReference type="InterPro" id="IPR000639">
    <property type="entry name" value="Epox_hydrolase-like"/>
</dbReference>
<dbReference type="InterPro" id="IPR010497">
    <property type="entry name" value="Epoxide_hydro_N"/>
</dbReference>
<comment type="similarity">
    <text evidence="1">Belongs to the peptidase S33 family.</text>
</comment>
<sequence length="413" mass="46420">MAQVLLAILIASLLAVAHSSIPSACFNLQPFYIELSSKVPPMLQKIQETRVPNKGEYLDVGRTAGIDLQTLEQLRNQWLHEFNWETEQAYLNMFKHFTAEIEGLTIHFIHEKSGYPDAIPLILNHGWPGSFLEFLPIAKNLTERTNASNGRAVSYDVIIPSIPGFGFSSMPPANWTTVDTARIYSILMTKVLGYDTFAVHGTDWGSSISYILYDAYNATARAAHFSFLPLFALTPSQLLDINITLDTDLERFEGERYVEWSNTGEGFFAEQSTKPNTLGFALQDHPMGQLAWIGEKLIDWSDPRAGTAPSVLTTNEILRSVSLYYLTGTFTSSLYIYHQNPHGFGTEYIKARTDAPMLFSAFKYNVAFWPQKLVAKVGNLVYYRNHDFGGHFSGVDNPPALLQDLREIGAYFK</sequence>
<feature type="active site" description="Proton donor" evidence="4">
    <location>
        <position position="337"/>
    </location>
</feature>
<dbReference type="Proteomes" id="UP000813444">
    <property type="component" value="Unassembled WGS sequence"/>
</dbReference>
<accession>A0A8K0SQ70</accession>
<proteinExistence type="inferred from homology"/>
<dbReference type="AlphaFoldDB" id="A0A8K0SQ70"/>
<dbReference type="OrthoDB" id="7130006at2759"/>
<dbReference type="Gene3D" id="3.40.50.1820">
    <property type="entry name" value="alpha/beta hydrolase"/>
    <property type="match status" value="1"/>
</dbReference>
<dbReference type="EMBL" id="JAGPNK010000012">
    <property type="protein sequence ID" value="KAH7310904.1"/>
    <property type="molecule type" value="Genomic_DNA"/>
</dbReference>
<keyword evidence="3 7" id="KW-0378">Hydrolase</keyword>
<dbReference type="Pfam" id="PF06441">
    <property type="entry name" value="EHN"/>
    <property type="match status" value="1"/>
</dbReference>
<keyword evidence="2" id="KW-0058">Aromatic hydrocarbons catabolism</keyword>
<dbReference type="InterPro" id="IPR016292">
    <property type="entry name" value="Epoxide_hydrolase"/>
</dbReference>
<name>A0A8K0SQ70_9HYPO</name>
<protein>
    <submittedName>
        <fullName evidence="7">Alpha/Beta hydrolase protein</fullName>
    </submittedName>
</protein>
<feature type="domain" description="Epoxide hydrolase N-terminal" evidence="6">
    <location>
        <begin position="29"/>
        <end position="134"/>
    </location>
</feature>
<evidence type="ECO:0000256" key="2">
    <source>
        <dbReference type="ARBA" id="ARBA00022797"/>
    </source>
</evidence>
<gene>
    <name evidence="7" type="ORF">B0I35DRAFT_453180</name>
</gene>
<dbReference type="PIRSF" id="PIRSF001112">
    <property type="entry name" value="Epoxide_hydrolase"/>
    <property type="match status" value="1"/>
</dbReference>
<feature type="signal peptide" evidence="5">
    <location>
        <begin position="1"/>
        <end position="19"/>
    </location>
</feature>
<evidence type="ECO:0000256" key="5">
    <source>
        <dbReference type="SAM" id="SignalP"/>
    </source>
</evidence>
<evidence type="ECO:0000256" key="1">
    <source>
        <dbReference type="ARBA" id="ARBA00010088"/>
    </source>
</evidence>
<dbReference type="InterPro" id="IPR029058">
    <property type="entry name" value="AB_hydrolase_fold"/>
</dbReference>
<dbReference type="PRINTS" id="PR00412">
    <property type="entry name" value="EPOXHYDRLASE"/>
</dbReference>
<organism evidence="7 8">
    <name type="scientific">Stachybotrys elegans</name>
    <dbReference type="NCBI Taxonomy" id="80388"/>
    <lineage>
        <taxon>Eukaryota</taxon>
        <taxon>Fungi</taxon>
        <taxon>Dikarya</taxon>
        <taxon>Ascomycota</taxon>
        <taxon>Pezizomycotina</taxon>
        <taxon>Sordariomycetes</taxon>
        <taxon>Hypocreomycetidae</taxon>
        <taxon>Hypocreales</taxon>
        <taxon>Stachybotryaceae</taxon>
        <taxon>Stachybotrys</taxon>
    </lineage>
</organism>
<dbReference type="PANTHER" id="PTHR21661:SF35">
    <property type="entry name" value="EPOXIDE HYDROLASE"/>
    <property type="match status" value="1"/>
</dbReference>
<reference evidence="7" key="1">
    <citation type="journal article" date="2021" name="Nat. Commun.">
        <title>Genetic determinants of endophytism in the Arabidopsis root mycobiome.</title>
        <authorList>
            <person name="Mesny F."/>
            <person name="Miyauchi S."/>
            <person name="Thiergart T."/>
            <person name="Pickel B."/>
            <person name="Atanasova L."/>
            <person name="Karlsson M."/>
            <person name="Huettel B."/>
            <person name="Barry K.W."/>
            <person name="Haridas S."/>
            <person name="Chen C."/>
            <person name="Bauer D."/>
            <person name="Andreopoulos W."/>
            <person name="Pangilinan J."/>
            <person name="LaButti K."/>
            <person name="Riley R."/>
            <person name="Lipzen A."/>
            <person name="Clum A."/>
            <person name="Drula E."/>
            <person name="Henrissat B."/>
            <person name="Kohler A."/>
            <person name="Grigoriev I.V."/>
            <person name="Martin F.M."/>
            <person name="Hacquard S."/>
        </authorList>
    </citation>
    <scope>NUCLEOTIDE SEQUENCE</scope>
    <source>
        <strain evidence="7">MPI-CAGE-CH-0235</strain>
    </source>
</reference>
<evidence type="ECO:0000313" key="7">
    <source>
        <dbReference type="EMBL" id="KAH7310904.1"/>
    </source>
</evidence>
<keyword evidence="8" id="KW-1185">Reference proteome</keyword>